<gene>
    <name evidence="2" type="ORF">HT99x_004500</name>
    <name evidence="1" type="ORF">HT99x_02220</name>
</gene>
<sequence length="499" mass="57607">MIRNLRPLPKKRMSKRPKVSLQGATFVSYSPVEYALSLPEIVAIIASFCPLYSVRGKNNLMTVSKLWHKVISESDFYDNVSFRNLIKDCLKSPEGVIYILRDEKLLPYLTKERLLELIGCHKEFALHLLENEIMSGLCQYDLFRLASHHHEVGLFILKNEKYRKEFSDVGVSSLGHNHPKIADYLFNTQPNILDLAINEKSHPDIVRQMLNHSDNFNRLYAVGIVRDVAFKYLDVLVESCKDKKAFEFLKRFEINTPADFIQNLINLFEGGWLNWQHLIYLGCHHAEIAINILKTPTLLENINPDVIIAFGRYHKSVAMHILTTEKIYKKLNGNNLFSVCNFHFEAIEYLFNQPELLKKISMFFIKFIAYKHPKIGLAILKTEDYFTQLTSSELECIGCSGNSAVIEHILLTSVLYNKLTIENLEKICRANPRVVRKILYSSHLHKEIEAFHLERLRVVNEYISQLPPVDIAFDVSRLAKLWNVEKNTVDSVVNATLAI</sequence>
<name>A0A0Q9YJE2_9GAMM</name>
<dbReference type="EMBL" id="LKAJ02000001">
    <property type="protein sequence ID" value="MCS5710679.1"/>
    <property type="molecule type" value="Genomic_DNA"/>
</dbReference>
<accession>A0A0Q9YJE2</accession>
<dbReference type="AlphaFoldDB" id="A0A0Q9YJE2"/>
<reference evidence="2" key="2">
    <citation type="journal article" date="2016" name="Genome Announc.">
        <title>Draft Genome Sequences of Two Novel Amoeba-Resistant Intranuclear Bacteria, 'Candidatus Berkiella cookevillensis' and 'Candidatus Berkiella aquae'.</title>
        <authorList>
            <person name="Mehari Y.T."/>
            <person name="Arivett B.A."/>
            <person name="Farone A.L."/>
            <person name="Gunderson J.H."/>
            <person name="Farone M.B."/>
        </authorList>
    </citation>
    <scope>NUCLEOTIDE SEQUENCE</scope>
    <source>
        <strain evidence="2">HT99</strain>
    </source>
</reference>
<keyword evidence="3" id="KW-1185">Reference proteome</keyword>
<organism evidence="1">
    <name type="scientific">Candidatus Berkiella aquae</name>
    <dbReference type="NCBI Taxonomy" id="295108"/>
    <lineage>
        <taxon>Bacteria</taxon>
        <taxon>Pseudomonadati</taxon>
        <taxon>Pseudomonadota</taxon>
        <taxon>Gammaproteobacteria</taxon>
        <taxon>Candidatus Berkiellales</taxon>
        <taxon>Candidatus Berkiellaceae</taxon>
        <taxon>Candidatus Berkiella</taxon>
    </lineage>
</organism>
<evidence type="ECO:0000313" key="1">
    <source>
        <dbReference type="EMBL" id="KRG20732.1"/>
    </source>
</evidence>
<protein>
    <submittedName>
        <fullName evidence="1">Uncharacterized protein</fullName>
    </submittedName>
</protein>
<dbReference type="Proteomes" id="UP000051497">
    <property type="component" value="Unassembled WGS sequence"/>
</dbReference>
<comment type="caution">
    <text evidence="1">The sequence shown here is derived from an EMBL/GenBank/DDBJ whole genome shotgun (WGS) entry which is preliminary data.</text>
</comment>
<evidence type="ECO:0000313" key="2">
    <source>
        <dbReference type="EMBL" id="MCS5710679.1"/>
    </source>
</evidence>
<reference evidence="1" key="1">
    <citation type="submission" date="2015-09" db="EMBL/GenBank/DDBJ databases">
        <title>Draft Genome Sequences of Two Novel Amoeba-resistant Intranuclear Bacteria, Candidatus Berkiella cookevillensis and Candidatus Berkiella aquae.</title>
        <authorList>
            <person name="Mehari Y.T."/>
            <person name="Arivett B.A."/>
            <person name="Farone A.L."/>
            <person name="Gunderson J.H."/>
            <person name="Farone M.B."/>
        </authorList>
    </citation>
    <scope>NUCLEOTIDE SEQUENCE [LARGE SCALE GENOMIC DNA]</scope>
    <source>
        <strain evidence="1">HT99</strain>
    </source>
</reference>
<dbReference type="RefSeq" id="WP_075066835.1">
    <property type="nucleotide sequence ID" value="NZ_LKAJ02000001.1"/>
</dbReference>
<proteinExistence type="predicted"/>
<reference evidence="2" key="3">
    <citation type="submission" date="2021-06" db="EMBL/GenBank/DDBJ databases">
        <title>Genomic Description and Analysis of Intracellular Bacteria, Candidatus Berkiella cookevillensis and Candidatus Berkiella aquae.</title>
        <authorList>
            <person name="Kidane D.T."/>
            <person name="Mehari Y.T."/>
            <person name="Rice F.C."/>
            <person name="Arivett B.A."/>
            <person name="Farone A.L."/>
            <person name="Berk S.G."/>
            <person name="Farone M.B."/>
        </authorList>
    </citation>
    <scope>NUCLEOTIDE SEQUENCE</scope>
    <source>
        <strain evidence="2">HT99</strain>
    </source>
</reference>
<evidence type="ECO:0000313" key="3">
    <source>
        <dbReference type="Proteomes" id="UP000051497"/>
    </source>
</evidence>
<dbReference type="EMBL" id="LKAJ01000009">
    <property type="protein sequence ID" value="KRG20732.1"/>
    <property type="molecule type" value="Genomic_DNA"/>
</dbReference>